<gene>
    <name evidence="1" type="ORF">E1832_08590</name>
</gene>
<sequence length="68" mass="7466">MNEIEIISGWDAQHAFAVMVWDRHRDSGYLARAFPTRQRAIDFAEGMAEASALALHRADVVPLKGGAA</sequence>
<evidence type="ECO:0000313" key="1">
    <source>
        <dbReference type="EMBL" id="TDK49644.1"/>
    </source>
</evidence>
<dbReference type="Proteomes" id="UP000295301">
    <property type="component" value="Unassembled WGS sequence"/>
</dbReference>
<accession>A0A4R5VC54</accession>
<keyword evidence="2" id="KW-1185">Reference proteome</keyword>
<evidence type="ECO:0000313" key="2">
    <source>
        <dbReference type="Proteomes" id="UP000295301"/>
    </source>
</evidence>
<protein>
    <recommendedName>
        <fullName evidence="3">DUF2188 domain-containing protein</fullName>
    </recommendedName>
</protein>
<dbReference type="OrthoDB" id="7874004at2"/>
<dbReference type="EMBL" id="SMUV01000061">
    <property type="protein sequence ID" value="TDK49644.1"/>
    <property type="molecule type" value="Genomic_DNA"/>
</dbReference>
<dbReference type="AlphaFoldDB" id="A0A4R5VC54"/>
<dbReference type="RefSeq" id="WP_133359332.1">
    <property type="nucleotide sequence ID" value="NZ_SMUV01000061.1"/>
</dbReference>
<evidence type="ECO:0008006" key="3">
    <source>
        <dbReference type="Google" id="ProtNLM"/>
    </source>
</evidence>
<comment type="caution">
    <text evidence="1">The sequence shown here is derived from an EMBL/GenBank/DDBJ whole genome shotgun (WGS) entry which is preliminary data.</text>
</comment>
<organism evidence="1 2">
    <name type="scientific">Antarcticimicrobium luteum</name>
    <dbReference type="NCBI Taxonomy" id="2547397"/>
    <lineage>
        <taxon>Bacteria</taxon>
        <taxon>Pseudomonadati</taxon>
        <taxon>Pseudomonadota</taxon>
        <taxon>Alphaproteobacteria</taxon>
        <taxon>Rhodobacterales</taxon>
        <taxon>Paracoccaceae</taxon>
        <taxon>Antarcticimicrobium</taxon>
    </lineage>
</organism>
<reference evidence="1 2" key="1">
    <citation type="submission" date="2019-03" db="EMBL/GenBank/DDBJ databases">
        <title>Ruegeria lutea sp. nov., a novel strain, isolated from marine sediment, the Masan Bay, South Korea.</title>
        <authorList>
            <person name="Kim J."/>
            <person name="Kim D.-Y."/>
            <person name="Lee S.-S."/>
        </authorList>
    </citation>
    <scope>NUCLEOTIDE SEQUENCE [LARGE SCALE GENOMIC DNA]</scope>
    <source>
        <strain evidence="1 2">318-1</strain>
    </source>
</reference>
<name>A0A4R5VC54_9RHOB</name>
<proteinExistence type="predicted"/>